<keyword evidence="9" id="KW-1185">Reference proteome</keyword>
<dbReference type="InterPro" id="IPR038766">
    <property type="entry name" value="Membrane_comp_ABC_pdt"/>
</dbReference>
<sequence length="748" mass="86001">MIINKKIRRTLMENKSQYMGSIILISLCSMMFFLFNLLFFNMDYTNNKFKESYVQEDANFIVEKPLENLEDIERNFDLIIEERFYSDYINNEGITLRIFPLSSKINKPAVIEGDKLSTMGEINLDPYYAKAHNLSLDNKLLINNMDFKIKGFISLPDYVYPIKNETDLMSDAKNFGIAIISREDFNSLDNKQMFYSLKLNSNNEESFKEYLNSNNKILNWISSRDNGRITFVDAKIKSIKDISFTLPLSILLLTIFLVDMILWRMIKKEYGSMGTLMALGYRKNEIIKHYLNFSIIIGVLGSILGLLLGILLLNPMIKFFISYFNIPFDHIIFDLKYVFISFAFPLVMLMSTTLLVLNLALKHTPLDLIKGNISKDKISFLDRKLKLNKLRFNNKFRIRETMNGFSRNLLLIFGIAVASMLLLLGFSSKNSIDYFLQDNYENVYSFKYDYLFSSIQNKDSFNLINSKDKYSLAPFSYGEEGKNSLTLLGIDPSSDYINLRDLNGSKLPIKGTTITKSLADKLKISKGDSINIKNKLDSKYYEFKVDNISPIYIGDFIIVPLDEFNALLNYEKGSFMGIRALEPINKGDLKGQYNIFKITNIEEIKSSFNLALEPLKYSIGAMSFISFIIALIIVYIISSLTIEENKLNISLMEILGYHKNELASLILNSNILLVIMGYIISIPLIITSLEKIMSSATKDINISFPIVLETKYTFIGFFLIITVYKLASSISKKKLFKVDMSEILKNRE</sequence>
<dbReference type="RefSeq" id="WP_216456360.1">
    <property type="nucleotide sequence ID" value="NZ_JAHLQL010000001.1"/>
</dbReference>
<feature type="transmembrane region" description="Helical" evidence="6">
    <location>
        <begin position="706"/>
        <end position="727"/>
    </location>
</feature>
<reference evidence="8 9" key="1">
    <citation type="submission" date="2021-06" db="EMBL/GenBank/DDBJ databases">
        <authorList>
            <person name="Sun Q."/>
            <person name="Li D."/>
        </authorList>
    </citation>
    <scope>NUCLEOTIDE SEQUENCE [LARGE SCALE GENOMIC DNA]</scope>
    <source>
        <strain evidence="8 9">MSJ-4</strain>
    </source>
</reference>
<keyword evidence="3 6" id="KW-0812">Transmembrane</keyword>
<evidence type="ECO:0000256" key="5">
    <source>
        <dbReference type="ARBA" id="ARBA00023136"/>
    </source>
</evidence>
<feature type="transmembrane region" description="Helical" evidence="6">
    <location>
        <begin position="662"/>
        <end position="686"/>
    </location>
</feature>
<feature type="domain" description="ABC3 transporter permease C-terminal" evidence="7">
    <location>
        <begin position="621"/>
        <end position="737"/>
    </location>
</feature>
<feature type="transmembrane region" description="Helical" evidence="6">
    <location>
        <begin position="337"/>
        <end position="361"/>
    </location>
</feature>
<evidence type="ECO:0000313" key="8">
    <source>
        <dbReference type="EMBL" id="MBU5591369.1"/>
    </source>
</evidence>
<proteinExistence type="predicted"/>
<feature type="transmembrane region" description="Helical" evidence="6">
    <location>
        <begin position="617"/>
        <end position="642"/>
    </location>
</feature>
<feature type="transmembrane region" description="Helical" evidence="6">
    <location>
        <begin position="290"/>
        <end position="317"/>
    </location>
</feature>
<dbReference type="PANTHER" id="PTHR30287:SF1">
    <property type="entry name" value="INNER MEMBRANE PROTEIN"/>
    <property type="match status" value="1"/>
</dbReference>
<name>A0ABS6F0H6_9CLOT</name>
<feature type="domain" description="ABC3 transporter permease C-terminal" evidence="7">
    <location>
        <begin position="246"/>
        <end position="365"/>
    </location>
</feature>
<evidence type="ECO:0000256" key="6">
    <source>
        <dbReference type="SAM" id="Phobius"/>
    </source>
</evidence>
<dbReference type="EMBL" id="JAHLQL010000001">
    <property type="protein sequence ID" value="MBU5591369.1"/>
    <property type="molecule type" value="Genomic_DNA"/>
</dbReference>
<evidence type="ECO:0000256" key="1">
    <source>
        <dbReference type="ARBA" id="ARBA00004651"/>
    </source>
</evidence>
<dbReference type="InterPro" id="IPR003838">
    <property type="entry name" value="ABC3_permease_C"/>
</dbReference>
<feature type="transmembrane region" description="Helical" evidence="6">
    <location>
        <begin position="21"/>
        <end position="40"/>
    </location>
</feature>
<gene>
    <name evidence="8" type="ORF">KQI89_06310</name>
</gene>
<protein>
    <submittedName>
        <fullName evidence="8">ABC transporter permease</fullName>
    </submittedName>
</protein>
<comment type="caution">
    <text evidence="8">The sequence shown here is derived from an EMBL/GenBank/DDBJ whole genome shotgun (WGS) entry which is preliminary data.</text>
</comment>
<dbReference type="Proteomes" id="UP000736583">
    <property type="component" value="Unassembled WGS sequence"/>
</dbReference>
<accession>A0ABS6F0H6</accession>
<keyword evidence="4 6" id="KW-1133">Transmembrane helix</keyword>
<organism evidence="8 9">
    <name type="scientific">Clostridium simiarum</name>
    <dbReference type="NCBI Taxonomy" id="2841506"/>
    <lineage>
        <taxon>Bacteria</taxon>
        <taxon>Bacillati</taxon>
        <taxon>Bacillota</taxon>
        <taxon>Clostridia</taxon>
        <taxon>Eubacteriales</taxon>
        <taxon>Clostridiaceae</taxon>
        <taxon>Clostridium</taxon>
    </lineage>
</organism>
<keyword evidence="5 6" id="KW-0472">Membrane</keyword>
<keyword evidence="2" id="KW-1003">Cell membrane</keyword>
<feature type="transmembrane region" description="Helical" evidence="6">
    <location>
        <begin position="405"/>
        <end position="426"/>
    </location>
</feature>
<feature type="transmembrane region" description="Helical" evidence="6">
    <location>
        <begin position="244"/>
        <end position="263"/>
    </location>
</feature>
<dbReference type="Pfam" id="PF02687">
    <property type="entry name" value="FtsX"/>
    <property type="match status" value="2"/>
</dbReference>
<evidence type="ECO:0000256" key="2">
    <source>
        <dbReference type="ARBA" id="ARBA00022475"/>
    </source>
</evidence>
<evidence type="ECO:0000259" key="7">
    <source>
        <dbReference type="Pfam" id="PF02687"/>
    </source>
</evidence>
<evidence type="ECO:0000256" key="3">
    <source>
        <dbReference type="ARBA" id="ARBA00022692"/>
    </source>
</evidence>
<dbReference type="PANTHER" id="PTHR30287">
    <property type="entry name" value="MEMBRANE COMPONENT OF PREDICTED ABC SUPERFAMILY METABOLITE UPTAKE TRANSPORTER"/>
    <property type="match status" value="1"/>
</dbReference>
<comment type="subcellular location">
    <subcellularLocation>
        <location evidence="1">Cell membrane</location>
        <topology evidence="1">Multi-pass membrane protein</topology>
    </subcellularLocation>
</comment>
<evidence type="ECO:0000256" key="4">
    <source>
        <dbReference type="ARBA" id="ARBA00022989"/>
    </source>
</evidence>
<evidence type="ECO:0000313" key="9">
    <source>
        <dbReference type="Proteomes" id="UP000736583"/>
    </source>
</evidence>